<feature type="region of interest" description="Disordered" evidence="1">
    <location>
        <begin position="1"/>
        <end position="25"/>
    </location>
</feature>
<keyword evidence="3" id="KW-1185">Reference proteome</keyword>
<organism evidence="2 3">
    <name type="scientific">Cystobacter fuscus (strain ATCC 25194 / DSM 2262 / NBRC 100088 / M29)</name>
    <dbReference type="NCBI Taxonomy" id="1242864"/>
    <lineage>
        <taxon>Bacteria</taxon>
        <taxon>Pseudomonadati</taxon>
        <taxon>Myxococcota</taxon>
        <taxon>Myxococcia</taxon>
        <taxon>Myxococcales</taxon>
        <taxon>Cystobacterineae</taxon>
        <taxon>Archangiaceae</taxon>
        <taxon>Cystobacter</taxon>
    </lineage>
</organism>
<sequence length="97" mass="10889">MAERAGLDARPLLPDWTSRKPRSPTQMGAFRWSACGQGYNHSNEDAISFHPDQYRHAMSEVTVIELPCQFSCSKIRAAPPKTLIDETLSFQSPPKDL</sequence>
<name>S9QJK1_CYSF2</name>
<dbReference type="EMBL" id="ANAH02000066">
    <property type="protein sequence ID" value="EPX56633.1"/>
    <property type="molecule type" value="Genomic_DNA"/>
</dbReference>
<dbReference type="AlphaFoldDB" id="S9QJK1"/>
<accession>S9QJK1</accession>
<comment type="caution">
    <text evidence="2">The sequence shown here is derived from an EMBL/GenBank/DDBJ whole genome shotgun (WGS) entry which is preliminary data.</text>
</comment>
<evidence type="ECO:0000313" key="2">
    <source>
        <dbReference type="EMBL" id="EPX56633.1"/>
    </source>
</evidence>
<proteinExistence type="predicted"/>
<protein>
    <submittedName>
        <fullName evidence="2">Uncharacterized protein</fullName>
    </submittedName>
</protein>
<dbReference type="Proteomes" id="UP000011682">
    <property type="component" value="Unassembled WGS sequence"/>
</dbReference>
<gene>
    <name evidence="2" type="ORF">D187_007975</name>
</gene>
<reference evidence="2" key="1">
    <citation type="submission" date="2013-05" db="EMBL/GenBank/DDBJ databases">
        <title>Genome assembly of Cystobacter fuscus DSM 2262.</title>
        <authorList>
            <person name="Sharma G."/>
            <person name="Khatri I."/>
            <person name="Kaur C."/>
            <person name="Mayilraj S."/>
            <person name="Subramanian S."/>
        </authorList>
    </citation>
    <scope>NUCLEOTIDE SEQUENCE [LARGE SCALE GENOMIC DNA]</scope>
    <source>
        <strain evidence="2">DSM 2262</strain>
    </source>
</reference>
<evidence type="ECO:0000313" key="3">
    <source>
        <dbReference type="Proteomes" id="UP000011682"/>
    </source>
</evidence>
<evidence type="ECO:0000256" key="1">
    <source>
        <dbReference type="SAM" id="MobiDB-lite"/>
    </source>
</evidence>